<dbReference type="InParanoid" id="A0A543AR42"/>
<dbReference type="InterPro" id="IPR002470">
    <property type="entry name" value="Peptidase_S9A"/>
</dbReference>
<dbReference type="GO" id="GO:0004177">
    <property type="term" value="F:aminopeptidase activity"/>
    <property type="evidence" value="ECO:0007669"/>
    <property type="project" value="UniProtKB-KW"/>
</dbReference>
<dbReference type="SUPFAM" id="SSF82171">
    <property type="entry name" value="DPP6 N-terminal domain-like"/>
    <property type="match status" value="1"/>
</dbReference>
<dbReference type="GO" id="GO:0006508">
    <property type="term" value="P:proteolysis"/>
    <property type="evidence" value="ECO:0007669"/>
    <property type="project" value="InterPro"/>
</dbReference>
<dbReference type="PANTHER" id="PTHR42776">
    <property type="entry name" value="SERINE PEPTIDASE S9 FAMILY MEMBER"/>
    <property type="match status" value="1"/>
</dbReference>
<comment type="caution">
    <text evidence="3">The sequence shown here is derived from an EMBL/GenBank/DDBJ whole genome shotgun (WGS) entry which is preliminary data.</text>
</comment>
<accession>A0A543AR42</accession>
<keyword evidence="1" id="KW-0378">Hydrolase</keyword>
<reference evidence="3 4" key="1">
    <citation type="submission" date="2019-06" db="EMBL/GenBank/DDBJ databases">
        <title>Sequencing the genomes of 1000 actinobacteria strains.</title>
        <authorList>
            <person name="Klenk H.-P."/>
        </authorList>
    </citation>
    <scope>NUCLEOTIDE SEQUENCE [LARGE SCALE GENOMIC DNA]</scope>
    <source>
        <strain evidence="3 4">DSM 45928</strain>
    </source>
</reference>
<evidence type="ECO:0000259" key="2">
    <source>
        <dbReference type="Pfam" id="PF00326"/>
    </source>
</evidence>
<keyword evidence="4" id="KW-1185">Reference proteome</keyword>
<dbReference type="Pfam" id="PF00326">
    <property type="entry name" value="Peptidase_S9"/>
    <property type="match status" value="1"/>
</dbReference>
<feature type="domain" description="Peptidase S9 prolyl oligopeptidase catalytic" evidence="2">
    <location>
        <begin position="402"/>
        <end position="609"/>
    </location>
</feature>
<dbReference type="InterPro" id="IPR001375">
    <property type="entry name" value="Peptidase_S9_cat"/>
</dbReference>
<protein>
    <submittedName>
        <fullName evidence="3">Dipeptidyl aminopeptidase/acylaminoacyl peptidase</fullName>
    </submittedName>
</protein>
<evidence type="ECO:0000256" key="1">
    <source>
        <dbReference type="ARBA" id="ARBA00022801"/>
    </source>
</evidence>
<dbReference type="Proteomes" id="UP000317043">
    <property type="component" value="Unassembled WGS sequence"/>
</dbReference>
<proteinExistence type="predicted"/>
<keyword evidence="3" id="KW-0031">Aminopeptidase</keyword>
<name>A0A543AR42_9ACTN</name>
<dbReference type="PANTHER" id="PTHR42776:SF27">
    <property type="entry name" value="DIPEPTIDYL PEPTIDASE FAMILY MEMBER 6"/>
    <property type="match status" value="1"/>
</dbReference>
<evidence type="ECO:0000313" key="4">
    <source>
        <dbReference type="Proteomes" id="UP000317043"/>
    </source>
</evidence>
<dbReference type="SUPFAM" id="SSF53474">
    <property type="entry name" value="alpha/beta-Hydrolases"/>
    <property type="match status" value="1"/>
</dbReference>
<dbReference type="OrthoDB" id="128799at2"/>
<organism evidence="3 4">
    <name type="scientific">Stackebrandtia endophytica</name>
    <dbReference type="NCBI Taxonomy" id="1496996"/>
    <lineage>
        <taxon>Bacteria</taxon>
        <taxon>Bacillati</taxon>
        <taxon>Actinomycetota</taxon>
        <taxon>Actinomycetes</taxon>
        <taxon>Glycomycetales</taxon>
        <taxon>Glycomycetaceae</taxon>
        <taxon>Stackebrandtia</taxon>
    </lineage>
</organism>
<dbReference type="PRINTS" id="PR00862">
    <property type="entry name" value="PROLIGOPTASE"/>
</dbReference>
<dbReference type="Gene3D" id="3.40.50.1820">
    <property type="entry name" value="alpha/beta hydrolase"/>
    <property type="match status" value="1"/>
</dbReference>
<evidence type="ECO:0000313" key="3">
    <source>
        <dbReference type="EMBL" id="TQL75039.1"/>
    </source>
</evidence>
<dbReference type="RefSeq" id="WP_142034599.1">
    <property type="nucleotide sequence ID" value="NZ_JBHTGS010000002.1"/>
</dbReference>
<dbReference type="Gene3D" id="2.120.10.30">
    <property type="entry name" value="TolB, C-terminal domain"/>
    <property type="match status" value="2"/>
</dbReference>
<sequence length="611" mass="66231">MNPSVTLADLLGPIRLADVSPHPDGSEVAVVKDPGDGLGLWREQLDGSVASLLPTGSGTPSRCVWRPDGDAILVSVDPLGAENYRLIEVDAGSGETTWCLEAPGARFEFGTPYGSGTQPYSPDSRLIAYSSNQRDPEVFDVMIRDLHTGRTRTVLTGDDRYYPMYWSPDGSRLLIMKVHQNTDHTLYVHDVDTGHNRRITPPGRAKWLPGGWSADGSAVFVSTEYGGDLLGLARLDVGSGDLTWFHRPDNEVVYVAVSPSGNRLAWGVTVDGGSDIYTGGSDGGDVRRLDRAPSGSACEELGLGGGALTFIDEDRLLALVSSATAPPELHLLDTRQDTVRQVTDCARGLEVRNLVEPEAIEYAGHDGLPVQAFMYRPQGASGPVPMVVYLHGGPEHRHANEFDPITQALLGAGIGVFAPNVRGSSGYGSAFQRSVYRDWCGGDIKDVERGVAHLDTLDWVDTNRLGVCGASYGGLATLACLTQLPNLWRCGVDLFGPSDLVMDATLVPPYWRARVKEWIGDVDDPADLDRLRAHSPLTHADRITAPLLVVQGVHDVRVAQRHSDAIVDRLRELDREVEYLLIEEGHGFSSRDNGLKVGTAWVGWLVKYLTT</sequence>
<dbReference type="InterPro" id="IPR011042">
    <property type="entry name" value="6-blade_b-propeller_TolB-like"/>
</dbReference>
<gene>
    <name evidence="3" type="ORF">FB566_0531</name>
</gene>
<dbReference type="AlphaFoldDB" id="A0A543AR42"/>
<keyword evidence="3" id="KW-0645">Protease</keyword>
<dbReference type="EMBL" id="VFOW01000001">
    <property type="protein sequence ID" value="TQL75039.1"/>
    <property type="molecule type" value="Genomic_DNA"/>
</dbReference>
<dbReference type="GO" id="GO:0004252">
    <property type="term" value="F:serine-type endopeptidase activity"/>
    <property type="evidence" value="ECO:0007669"/>
    <property type="project" value="InterPro"/>
</dbReference>
<dbReference type="InterPro" id="IPR029058">
    <property type="entry name" value="AB_hydrolase_fold"/>
</dbReference>